<dbReference type="Pfam" id="PF00403">
    <property type="entry name" value="HMA"/>
    <property type="match status" value="1"/>
</dbReference>
<evidence type="ECO:0000313" key="3">
    <source>
        <dbReference type="EMBL" id="WGH74600.1"/>
    </source>
</evidence>
<dbReference type="PROSITE" id="PS51257">
    <property type="entry name" value="PROKAR_LIPOPROTEIN"/>
    <property type="match status" value="1"/>
</dbReference>
<dbReference type="RefSeq" id="WP_279650493.1">
    <property type="nucleotide sequence ID" value="NZ_CP122539.1"/>
</dbReference>
<dbReference type="Gene3D" id="3.30.70.100">
    <property type="match status" value="1"/>
</dbReference>
<evidence type="ECO:0000256" key="1">
    <source>
        <dbReference type="SAM" id="SignalP"/>
    </source>
</evidence>
<proteinExistence type="predicted"/>
<dbReference type="InterPro" id="IPR006121">
    <property type="entry name" value="HMA_dom"/>
</dbReference>
<keyword evidence="1" id="KW-0732">Signal</keyword>
<feature type="chain" id="PRO_5046330373" evidence="1">
    <location>
        <begin position="21"/>
        <end position="198"/>
    </location>
</feature>
<keyword evidence="4" id="KW-1185">Reference proteome</keyword>
<dbReference type="SUPFAM" id="SSF55008">
    <property type="entry name" value="HMA, heavy metal-associated domain"/>
    <property type="match status" value="1"/>
</dbReference>
<feature type="domain" description="HMA" evidence="2">
    <location>
        <begin position="41"/>
        <end position="111"/>
    </location>
</feature>
<dbReference type="CDD" id="cd00371">
    <property type="entry name" value="HMA"/>
    <property type="match status" value="1"/>
</dbReference>
<evidence type="ECO:0000259" key="2">
    <source>
        <dbReference type="PROSITE" id="PS50846"/>
    </source>
</evidence>
<protein>
    <submittedName>
        <fullName evidence="3">Heavy-metal-associated domain-containing protein</fullName>
    </submittedName>
</protein>
<organism evidence="3 4">
    <name type="scientific">Tenacibaculum tangerinum</name>
    <dbReference type="NCBI Taxonomy" id="3038772"/>
    <lineage>
        <taxon>Bacteria</taxon>
        <taxon>Pseudomonadati</taxon>
        <taxon>Bacteroidota</taxon>
        <taxon>Flavobacteriia</taxon>
        <taxon>Flavobacteriales</taxon>
        <taxon>Flavobacteriaceae</taxon>
        <taxon>Tenacibaculum</taxon>
    </lineage>
</organism>
<name>A0ABY8L3Y4_9FLAO</name>
<reference evidence="3 4" key="1">
    <citation type="submission" date="2023-04" db="EMBL/GenBank/DDBJ databases">
        <title>Tenacibaculum tangerinum sp. nov., isolated from sea tidal flat of South Korea.</title>
        <authorList>
            <person name="Lee S.H."/>
            <person name="Kim J.-J."/>
        </authorList>
    </citation>
    <scope>NUCLEOTIDE SEQUENCE [LARGE SCALE GENOMIC DNA]</scope>
    <source>
        <strain evidence="3 4">GRR-S3-23</strain>
    </source>
</reference>
<evidence type="ECO:0000313" key="4">
    <source>
        <dbReference type="Proteomes" id="UP001232001"/>
    </source>
</evidence>
<feature type="signal peptide" evidence="1">
    <location>
        <begin position="1"/>
        <end position="20"/>
    </location>
</feature>
<accession>A0ABY8L3Y4</accession>
<dbReference type="Proteomes" id="UP001232001">
    <property type="component" value="Chromosome"/>
</dbReference>
<sequence>MMNFQKIVVALTLVSFLAVGCNNEAKKEETPQNQEVAANIQEASFAISGMTCEIGCAKKIASDLNKKEGVLEANVVFNDSIANVKFDANKTNKAELMAFVDGIGDNMYKTSKICEKDCKKECGAKTDAEAKACKTNCKMPCCNTELASKKCEMKCCADKTDAEKANCEMECCEKNTTTEKSACKKDCTMACCAETKKA</sequence>
<dbReference type="PROSITE" id="PS50846">
    <property type="entry name" value="HMA_2"/>
    <property type="match status" value="1"/>
</dbReference>
<gene>
    <name evidence="3" type="ORF">P8625_10920</name>
</gene>
<dbReference type="EMBL" id="CP122539">
    <property type="protein sequence ID" value="WGH74600.1"/>
    <property type="molecule type" value="Genomic_DNA"/>
</dbReference>
<dbReference type="InterPro" id="IPR036163">
    <property type="entry name" value="HMA_dom_sf"/>
</dbReference>